<dbReference type="AlphaFoldDB" id="A0A2W2J4S8"/>
<name>A0A2W2J4S8_9ACTN</name>
<reference evidence="1 2" key="1">
    <citation type="submission" date="2018-01" db="EMBL/GenBank/DDBJ databases">
        <title>Draft genome sequence of Sphaerisporangium sp. 7K107.</title>
        <authorList>
            <person name="Sahin N."/>
            <person name="Saygin H."/>
            <person name="Ay H."/>
        </authorList>
    </citation>
    <scope>NUCLEOTIDE SEQUENCE [LARGE SCALE GENOMIC DNA]</scope>
    <source>
        <strain evidence="1 2">7K107</strain>
    </source>
</reference>
<evidence type="ECO:0000313" key="1">
    <source>
        <dbReference type="EMBL" id="PZG56644.1"/>
    </source>
</evidence>
<sequence>MPKDGPRGGPQECPAEHVCFWPEADYGGQMSGYRNPYAHTCGHVPGRSARSAVNNENQGRTLCASG</sequence>
<organism evidence="1 2">
    <name type="scientific">Spongiactinospora gelatinilytica</name>
    <dbReference type="NCBI Taxonomy" id="2666298"/>
    <lineage>
        <taxon>Bacteria</taxon>
        <taxon>Bacillati</taxon>
        <taxon>Actinomycetota</taxon>
        <taxon>Actinomycetes</taxon>
        <taxon>Streptosporangiales</taxon>
        <taxon>Streptosporangiaceae</taxon>
        <taxon>Spongiactinospora</taxon>
    </lineage>
</organism>
<keyword evidence="2" id="KW-1185">Reference proteome</keyword>
<dbReference type="EMBL" id="POUA01000004">
    <property type="protein sequence ID" value="PZG56644.1"/>
    <property type="molecule type" value="Genomic_DNA"/>
</dbReference>
<protein>
    <submittedName>
        <fullName evidence="1">Uncharacterized protein</fullName>
    </submittedName>
</protein>
<dbReference type="RefSeq" id="WP_111165132.1">
    <property type="nucleotide sequence ID" value="NZ_POUA01000004.1"/>
</dbReference>
<proteinExistence type="predicted"/>
<dbReference type="Proteomes" id="UP000248544">
    <property type="component" value="Unassembled WGS sequence"/>
</dbReference>
<accession>A0A2W2J4S8</accession>
<comment type="caution">
    <text evidence="1">The sequence shown here is derived from an EMBL/GenBank/DDBJ whole genome shotgun (WGS) entry which is preliminary data.</text>
</comment>
<dbReference type="Pfam" id="PF03995">
    <property type="entry name" value="Inhibitor_I36"/>
    <property type="match status" value="1"/>
</dbReference>
<evidence type="ECO:0000313" key="2">
    <source>
        <dbReference type="Proteomes" id="UP000248544"/>
    </source>
</evidence>
<gene>
    <name evidence="1" type="ORF">C1I98_00940</name>
</gene>